<reference evidence="1 2" key="1">
    <citation type="journal article" date="2019" name="Nat. Ecol. Evol.">
        <title>Megaphylogeny resolves global patterns of mushroom evolution.</title>
        <authorList>
            <person name="Varga T."/>
            <person name="Krizsan K."/>
            <person name="Foldi C."/>
            <person name="Dima B."/>
            <person name="Sanchez-Garcia M."/>
            <person name="Sanchez-Ramirez S."/>
            <person name="Szollosi G.J."/>
            <person name="Szarkandi J.G."/>
            <person name="Papp V."/>
            <person name="Albert L."/>
            <person name="Andreopoulos W."/>
            <person name="Angelini C."/>
            <person name="Antonin V."/>
            <person name="Barry K.W."/>
            <person name="Bougher N.L."/>
            <person name="Buchanan P."/>
            <person name="Buyck B."/>
            <person name="Bense V."/>
            <person name="Catcheside P."/>
            <person name="Chovatia M."/>
            <person name="Cooper J."/>
            <person name="Damon W."/>
            <person name="Desjardin D."/>
            <person name="Finy P."/>
            <person name="Geml J."/>
            <person name="Haridas S."/>
            <person name="Hughes K."/>
            <person name="Justo A."/>
            <person name="Karasinski D."/>
            <person name="Kautmanova I."/>
            <person name="Kiss B."/>
            <person name="Kocsube S."/>
            <person name="Kotiranta H."/>
            <person name="LaButti K.M."/>
            <person name="Lechner B.E."/>
            <person name="Liimatainen K."/>
            <person name="Lipzen A."/>
            <person name="Lukacs Z."/>
            <person name="Mihaltcheva S."/>
            <person name="Morgado L.N."/>
            <person name="Niskanen T."/>
            <person name="Noordeloos M.E."/>
            <person name="Ohm R.A."/>
            <person name="Ortiz-Santana B."/>
            <person name="Ovrebo C."/>
            <person name="Racz N."/>
            <person name="Riley R."/>
            <person name="Savchenko A."/>
            <person name="Shiryaev A."/>
            <person name="Soop K."/>
            <person name="Spirin V."/>
            <person name="Szebenyi C."/>
            <person name="Tomsovsky M."/>
            <person name="Tulloss R.E."/>
            <person name="Uehling J."/>
            <person name="Grigoriev I.V."/>
            <person name="Vagvolgyi C."/>
            <person name="Papp T."/>
            <person name="Martin F.M."/>
            <person name="Miettinen O."/>
            <person name="Hibbett D.S."/>
            <person name="Nagy L.G."/>
        </authorList>
    </citation>
    <scope>NUCLEOTIDE SEQUENCE [LARGE SCALE GENOMIC DNA]</scope>
    <source>
        <strain evidence="1 2">HHB13444</strain>
    </source>
</reference>
<proteinExistence type="predicted"/>
<sequence>MPRNKKTSTIVVRPITRGAQTPKKVVLATLAELNDHAPMEEITAHLRKYEETKPWKQESRSHRQYGWGWARRNPGPDDGKTWVSRQFVCGTAVEPRLSAEAHDEDVEHEWQAEWDGPSETEHPRDRARMEVSIMDVAKPAKLRGPAKEYEMVDSVRRVIALEEDEWEEYTFDDWELASERNLCEDWEAVADDASNHAGPSSYATVVQATPG</sequence>
<name>A0A5C3PBA2_9APHY</name>
<accession>A0A5C3PBA2</accession>
<dbReference type="InParanoid" id="A0A5C3PBA2"/>
<organism evidence="1 2">
    <name type="scientific">Polyporus arcularius HHB13444</name>
    <dbReference type="NCBI Taxonomy" id="1314778"/>
    <lineage>
        <taxon>Eukaryota</taxon>
        <taxon>Fungi</taxon>
        <taxon>Dikarya</taxon>
        <taxon>Basidiomycota</taxon>
        <taxon>Agaricomycotina</taxon>
        <taxon>Agaricomycetes</taxon>
        <taxon>Polyporales</taxon>
        <taxon>Polyporaceae</taxon>
        <taxon>Polyporus</taxon>
    </lineage>
</organism>
<dbReference type="AlphaFoldDB" id="A0A5C3PBA2"/>
<evidence type="ECO:0000313" key="2">
    <source>
        <dbReference type="Proteomes" id="UP000308197"/>
    </source>
</evidence>
<dbReference type="Proteomes" id="UP000308197">
    <property type="component" value="Unassembled WGS sequence"/>
</dbReference>
<protein>
    <submittedName>
        <fullName evidence="1">Uncharacterized protein</fullName>
    </submittedName>
</protein>
<evidence type="ECO:0000313" key="1">
    <source>
        <dbReference type="EMBL" id="TFK86227.1"/>
    </source>
</evidence>
<dbReference type="EMBL" id="ML211210">
    <property type="protein sequence ID" value="TFK86227.1"/>
    <property type="molecule type" value="Genomic_DNA"/>
</dbReference>
<keyword evidence="2" id="KW-1185">Reference proteome</keyword>
<gene>
    <name evidence="1" type="ORF">K466DRAFT_587415</name>
</gene>